<dbReference type="EMBL" id="QJKJ01014053">
    <property type="protein sequence ID" value="RDX65121.1"/>
    <property type="molecule type" value="Genomic_DNA"/>
</dbReference>
<name>A0A371EGF7_MUCPR</name>
<dbReference type="Proteomes" id="UP000257109">
    <property type="component" value="Unassembled WGS sequence"/>
</dbReference>
<accession>A0A371EGF7</accession>
<evidence type="ECO:0000313" key="2">
    <source>
        <dbReference type="EMBL" id="RDX65121.1"/>
    </source>
</evidence>
<feature type="region of interest" description="Disordered" evidence="1">
    <location>
        <begin position="41"/>
        <end position="79"/>
    </location>
</feature>
<gene>
    <name evidence="2" type="ORF">CR513_56256</name>
</gene>
<feature type="compositionally biased region" description="Basic residues" evidence="1">
    <location>
        <begin position="43"/>
        <end position="60"/>
    </location>
</feature>
<sequence length="79" mass="8582">MYKGLSAIFKDEINKICYVHPFKPKGGGPDRAQKAAIIAKTKASIRSRRGRNHQPRRRGGSKGNPGGEANAPRPKEEAG</sequence>
<evidence type="ECO:0000256" key="1">
    <source>
        <dbReference type="SAM" id="MobiDB-lite"/>
    </source>
</evidence>
<feature type="non-terminal residue" evidence="2">
    <location>
        <position position="1"/>
    </location>
</feature>
<comment type="caution">
    <text evidence="2">The sequence shown here is derived from an EMBL/GenBank/DDBJ whole genome shotgun (WGS) entry which is preliminary data.</text>
</comment>
<organism evidence="2 3">
    <name type="scientific">Mucuna pruriens</name>
    <name type="common">Velvet bean</name>
    <name type="synonym">Dolichos pruriens</name>
    <dbReference type="NCBI Taxonomy" id="157652"/>
    <lineage>
        <taxon>Eukaryota</taxon>
        <taxon>Viridiplantae</taxon>
        <taxon>Streptophyta</taxon>
        <taxon>Embryophyta</taxon>
        <taxon>Tracheophyta</taxon>
        <taxon>Spermatophyta</taxon>
        <taxon>Magnoliopsida</taxon>
        <taxon>eudicotyledons</taxon>
        <taxon>Gunneridae</taxon>
        <taxon>Pentapetalae</taxon>
        <taxon>rosids</taxon>
        <taxon>fabids</taxon>
        <taxon>Fabales</taxon>
        <taxon>Fabaceae</taxon>
        <taxon>Papilionoideae</taxon>
        <taxon>50 kb inversion clade</taxon>
        <taxon>NPAAA clade</taxon>
        <taxon>indigoferoid/millettioid clade</taxon>
        <taxon>Phaseoleae</taxon>
        <taxon>Mucuna</taxon>
    </lineage>
</organism>
<dbReference type="AlphaFoldDB" id="A0A371EGF7"/>
<keyword evidence="3" id="KW-1185">Reference proteome</keyword>
<reference evidence="2" key="1">
    <citation type="submission" date="2018-05" db="EMBL/GenBank/DDBJ databases">
        <title>Draft genome of Mucuna pruriens seed.</title>
        <authorList>
            <person name="Nnadi N.E."/>
            <person name="Vos R."/>
            <person name="Hasami M.H."/>
            <person name="Devisetty U.K."/>
            <person name="Aguiy J.C."/>
        </authorList>
    </citation>
    <scope>NUCLEOTIDE SEQUENCE [LARGE SCALE GENOMIC DNA]</scope>
    <source>
        <strain evidence="2">JCA_2017</strain>
    </source>
</reference>
<protein>
    <submittedName>
        <fullName evidence="2">Uncharacterized protein</fullName>
    </submittedName>
</protein>
<evidence type="ECO:0000313" key="3">
    <source>
        <dbReference type="Proteomes" id="UP000257109"/>
    </source>
</evidence>
<proteinExistence type="predicted"/>